<dbReference type="Gene3D" id="1.10.260.40">
    <property type="entry name" value="lambda repressor-like DNA-binding domains"/>
    <property type="match status" value="1"/>
</dbReference>
<gene>
    <name evidence="2" type="ORF">BZG01_04300</name>
</gene>
<feature type="domain" description="HTH cro/C1-type" evidence="1">
    <location>
        <begin position="8"/>
        <end position="62"/>
    </location>
</feature>
<dbReference type="InterPro" id="IPR010982">
    <property type="entry name" value="Lambda_DNA-bd_dom_sf"/>
</dbReference>
<protein>
    <submittedName>
        <fullName evidence="2">Transcriptional regulator</fullName>
    </submittedName>
</protein>
<name>A0A2N3IDY4_9BACT</name>
<dbReference type="InterPro" id="IPR001387">
    <property type="entry name" value="Cro/C1-type_HTH"/>
</dbReference>
<keyword evidence="3" id="KW-1185">Reference proteome</keyword>
<dbReference type="AlphaFoldDB" id="A0A2N3IDY4"/>
<dbReference type="Pfam" id="PF01381">
    <property type="entry name" value="HTH_3"/>
    <property type="match status" value="1"/>
</dbReference>
<evidence type="ECO:0000259" key="1">
    <source>
        <dbReference type="PROSITE" id="PS50943"/>
    </source>
</evidence>
<reference evidence="2 3" key="1">
    <citation type="journal article" date="2017" name="Front. Microbiol.">
        <title>Labilibaculum manganireducens gen. nov., sp. nov. and Labilibaculum filiforme sp. nov., Novel Bacteroidetes Isolated from Subsurface Sediments of the Baltic Sea.</title>
        <authorList>
            <person name="Vandieken V."/>
            <person name="Marshall I.P."/>
            <person name="Niemann H."/>
            <person name="Engelen B."/>
            <person name="Cypionka H."/>
        </authorList>
    </citation>
    <scope>NUCLEOTIDE SEQUENCE [LARGE SCALE GENOMIC DNA]</scope>
    <source>
        <strain evidence="2 3">59.10-2M</strain>
    </source>
</reference>
<comment type="caution">
    <text evidence="2">The sequence shown here is derived from an EMBL/GenBank/DDBJ whole genome shotgun (WGS) entry which is preliminary data.</text>
</comment>
<organism evidence="2 3">
    <name type="scientific">Labilibaculum manganireducens</name>
    <dbReference type="NCBI Taxonomy" id="1940525"/>
    <lineage>
        <taxon>Bacteria</taxon>
        <taxon>Pseudomonadati</taxon>
        <taxon>Bacteroidota</taxon>
        <taxon>Bacteroidia</taxon>
        <taxon>Marinilabiliales</taxon>
        <taxon>Marinifilaceae</taxon>
        <taxon>Labilibaculum</taxon>
    </lineage>
</organism>
<evidence type="ECO:0000313" key="2">
    <source>
        <dbReference type="EMBL" id="PKQ68544.1"/>
    </source>
</evidence>
<dbReference type="SUPFAM" id="SSF47413">
    <property type="entry name" value="lambda repressor-like DNA-binding domains"/>
    <property type="match status" value="1"/>
</dbReference>
<dbReference type="CDD" id="cd00093">
    <property type="entry name" value="HTH_XRE"/>
    <property type="match status" value="1"/>
</dbReference>
<sequence length="99" mass="11524">MDSIGDIIRKKREEKGMLLRQLAAMVEVDSAILSKIERGERKARREQIINIAKALELDEKRMLIEFLSENIAYEIIDEDSATDVLRVAESKVKYFRKNK</sequence>
<dbReference type="PROSITE" id="PS50943">
    <property type="entry name" value="HTH_CROC1"/>
    <property type="match status" value="1"/>
</dbReference>
<dbReference type="GO" id="GO:0003677">
    <property type="term" value="F:DNA binding"/>
    <property type="evidence" value="ECO:0007669"/>
    <property type="project" value="InterPro"/>
</dbReference>
<dbReference type="Proteomes" id="UP000233618">
    <property type="component" value="Unassembled WGS sequence"/>
</dbReference>
<dbReference type="EMBL" id="MVDE01000004">
    <property type="protein sequence ID" value="PKQ68544.1"/>
    <property type="molecule type" value="Genomic_DNA"/>
</dbReference>
<proteinExistence type="predicted"/>
<evidence type="ECO:0000313" key="3">
    <source>
        <dbReference type="Proteomes" id="UP000233618"/>
    </source>
</evidence>
<accession>A0A2N3IDY4</accession>
<dbReference type="SMART" id="SM00530">
    <property type="entry name" value="HTH_XRE"/>
    <property type="match status" value="1"/>
</dbReference>